<dbReference type="PANTHER" id="PTHR11801">
    <property type="entry name" value="SIGNAL TRANSDUCER AND ACTIVATOR OF TRANSCRIPTION"/>
    <property type="match status" value="1"/>
</dbReference>
<organism evidence="3 4">
    <name type="scientific">Drosophila willistoni</name>
    <name type="common">Fruit fly</name>
    <dbReference type="NCBI Taxonomy" id="7260"/>
    <lineage>
        <taxon>Eukaryota</taxon>
        <taxon>Metazoa</taxon>
        <taxon>Ecdysozoa</taxon>
        <taxon>Arthropoda</taxon>
        <taxon>Hexapoda</taxon>
        <taxon>Insecta</taxon>
        <taxon>Pterygota</taxon>
        <taxon>Neoptera</taxon>
        <taxon>Endopterygota</taxon>
        <taxon>Diptera</taxon>
        <taxon>Brachycera</taxon>
        <taxon>Muscomorpha</taxon>
        <taxon>Ephydroidea</taxon>
        <taxon>Drosophilidae</taxon>
        <taxon>Drosophila</taxon>
        <taxon>Sophophora</taxon>
    </lineage>
</organism>
<dbReference type="EMBL" id="CH963852">
    <property type="protein sequence ID" value="KRF98246.1"/>
    <property type="molecule type" value="Genomic_DNA"/>
</dbReference>
<dbReference type="OrthoDB" id="67310at2759"/>
<dbReference type="AlphaFoldDB" id="A0A0Q9WZW5"/>
<gene>
    <name evidence="3" type="primary">Dwil\GK26975</name>
    <name evidence="3" type="ORF">Dwil_GK26975</name>
</gene>
<dbReference type="SMR" id="A0A0Q9WZW5"/>
<dbReference type="KEGG" id="dwi:26528977"/>
<accession>A0A0Q9WZW5</accession>
<protein>
    <recommendedName>
        <fullName evidence="2">SH2 domain-containing protein</fullName>
    </recommendedName>
</protein>
<evidence type="ECO:0000259" key="2">
    <source>
        <dbReference type="Pfam" id="PF00017"/>
    </source>
</evidence>
<feature type="domain" description="SH2" evidence="2">
    <location>
        <begin position="89"/>
        <end position="121"/>
    </location>
</feature>
<dbReference type="Gene3D" id="3.30.505.10">
    <property type="entry name" value="SH2 domain"/>
    <property type="match status" value="1"/>
</dbReference>
<dbReference type="SUPFAM" id="SSF55550">
    <property type="entry name" value="SH2 domain"/>
    <property type="match status" value="1"/>
</dbReference>
<evidence type="ECO:0000313" key="3">
    <source>
        <dbReference type="EMBL" id="KRF98246.1"/>
    </source>
</evidence>
<dbReference type="Pfam" id="PF00017">
    <property type="entry name" value="SH2"/>
    <property type="match status" value="1"/>
</dbReference>
<keyword evidence="4" id="KW-1185">Reference proteome</keyword>
<evidence type="ECO:0000313" key="4">
    <source>
        <dbReference type="Proteomes" id="UP000007798"/>
    </source>
</evidence>
<keyword evidence="1" id="KW-0727">SH2 domain</keyword>
<evidence type="ECO:0000256" key="1">
    <source>
        <dbReference type="ARBA" id="ARBA00022999"/>
    </source>
</evidence>
<dbReference type="Proteomes" id="UP000007798">
    <property type="component" value="Unassembled WGS sequence"/>
</dbReference>
<dbReference type="GO" id="GO:0003700">
    <property type="term" value="F:DNA-binding transcription factor activity"/>
    <property type="evidence" value="ECO:0007669"/>
    <property type="project" value="InterPro"/>
</dbReference>
<dbReference type="GO" id="GO:0007165">
    <property type="term" value="P:signal transduction"/>
    <property type="evidence" value="ECO:0007669"/>
    <property type="project" value="InterPro"/>
</dbReference>
<dbReference type="InterPro" id="IPR000980">
    <property type="entry name" value="SH2"/>
</dbReference>
<dbReference type="STRING" id="7260.A0A0Q9WZW5"/>
<dbReference type="InterPro" id="IPR036860">
    <property type="entry name" value="SH2_dom_sf"/>
</dbReference>
<dbReference type="Gene3D" id="1.10.238.10">
    <property type="entry name" value="EF-hand"/>
    <property type="match status" value="1"/>
</dbReference>
<sequence length="244" mass="27716">MALEKEFNKRIPHRPLCDVNIAHIYNSLQTLAGQESISSEMFLKTLWRPTHSFWQWFYNLMKFLQPRSSNNNGINDTSVQAIWQAGHISGFISNEKAAELVKDQRVGTFLIRFSESSMNSLNAVQKMSDTSVHVYAPWDQQLVNCAGLATCIDQLSGADFLLSVFSREIRDRNEILRTPATEGSNTTNYPRSIGIQSPSSTDININIDIDFDLDIYLKDLPYPSTDVPDYGEELFSELINNHES</sequence>
<reference evidence="3 4" key="1">
    <citation type="journal article" date="2007" name="Nature">
        <title>Evolution of genes and genomes on the Drosophila phylogeny.</title>
        <authorList>
            <consortium name="Drosophila 12 Genomes Consortium"/>
            <person name="Clark A.G."/>
            <person name="Eisen M.B."/>
            <person name="Smith D.R."/>
            <person name="Bergman C.M."/>
            <person name="Oliver B."/>
            <person name="Markow T.A."/>
            <person name="Kaufman T.C."/>
            <person name="Kellis M."/>
            <person name="Gelbart W."/>
            <person name="Iyer V.N."/>
            <person name="Pollard D.A."/>
            <person name="Sackton T.B."/>
            <person name="Larracuente A.M."/>
            <person name="Singh N.D."/>
            <person name="Abad J.P."/>
            <person name="Abt D.N."/>
            <person name="Adryan B."/>
            <person name="Aguade M."/>
            <person name="Akashi H."/>
            <person name="Anderson W.W."/>
            <person name="Aquadro C.F."/>
            <person name="Ardell D.H."/>
            <person name="Arguello R."/>
            <person name="Artieri C.G."/>
            <person name="Barbash D.A."/>
            <person name="Barker D."/>
            <person name="Barsanti P."/>
            <person name="Batterham P."/>
            <person name="Batzoglou S."/>
            <person name="Begun D."/>
            <person name="Bhutkar A."/>
            <person name="Blanco E."/>
            <person name="Bosak S.A."/>
            <person name="Bradley R.K."/>
            <person name="Brand A.D."/>
            <person name="Brent M.R."/>
            <person name="Brooks A.N."/>
            <person name="Brown R.H."/>
            <person name="Butlin R.K."/>
            <person name="Caggese C."/>
            <person name="Calvi B.R."/>
            <person name="Bernardo de Carvalho A."/>
            <person name="Caspi A."/>
            <person name="Castrezana S."/>
            <person name="Celniker S.E."/>
            <person name="Chang J.L."/>
            <person name="Chapple C."/>
            <person name="Chatterji S."/>
            <person name="Chinwalla A."/>
            <person name="Civetta A."/>
            <person name="Clifton S.W."/>
            <person name="Comeron J.M."/>
            <person name="Costello J.C."/>
            <person name="Coyne J.A."/>
            <person name="Daub J."/>
            <person name="David R.G."/>
            <person name="Delcher A.L."/>
            <person name="Delehaunty K."/>
            <person name="Do C.B."/>
            <person name="Ebling H."/>
            <person name="Edwards K."/>
            <person name="Eickbush T."/>
            <person name="Evans J.D."/>
            <person name="Filipski A."/>
            <person name="Findeiss S."/>
            <person name="Freyhult E."/>
            <person name="Fulton L."/>
            <person name="Fulton R."/>
            <person name="Garcia A.C."/>
            <person name="Gardiner A."/>
            <person name="Garfield D.A."/>
            <person name="Garvin B.E."/>
            <person name="Gibson G."/>
            <person name="Gilbert D."/>
            <person name="Gnerre S."/>
            <person name="Godfrey J."/>
            <person name="Good R."/>
            <person name="Gotea V."/>
            <person name="Gravely B."/>
            <person name="Greenberg A.J."/>
            <person name="Griffiths-Jones S."/>
            <person name="Gross S."/>
            <person name="Guigo R."/>
            <person name="Gustafson E.A."/>
            <person name="Haerty W."/>
            <person name="Hahn M.W."/>
            <person name="Halligan D.L."/>
            <person name="Halpern A.L."/>
            <person name="Halter G.M."/>
            <person name="Han M.V."/>
            <person name="Heger A."/>
            <person name="Hillier L."/>
            <person name="Hinrichs A.S."/>
            <person name="Holmes I."/>
            <person name="Hoskins R.A."/>
            <person name="Hubisz M.J."/>
            <person name="Hultmark D."/>
            <person name="Huntley M.A."/>
            <person name="Jaffe D.B."/>
            <person name="Jagadeeshan S."/>
            <person name="Jeck W.R."/>
            <person name="Johnson J."/>
            <person name="Jones C.D."/>
            <person name="Jordan W.C."/>
            <person name="Karpen G.H."/>
            <person name="Kataoka E."/>
            <person name="Keightley P.D."/>
            <person name="Kheradpour P."/>
            <person name="Kirkness E.F."/>
            <person name="Koerich L.B."/>
            <person name="Kristiansen K."/>
            <person name="Kudrna D."/>
            <person name="Kulathinal R.J."/>
            <person name="Kumar S."/>
            <person name="Kwok R."/>
            <person name="Lander E."/>
            <person name="Langley C.H."/>
            <person name="Lapoint R."/>
            <person name="Lazzaro B.P."/>
            <person name="Lee S.J."/>
            <person name="Levesque L."/>
            <person name="Li R."/>
            <person name="Lin C.F."/>
            <person name="Lin M.F."/>
            <person name="Lindblad-Toh K."/>
            <person name="Llopart A."/>
            <person name="Long M."/>
            <person name="Low L."/>
            <person name="Lozovsky E."/>
            <person name="Lu J."/>
            <person name="Luo M."/>
            <person name="Machado C.A."/>
            <person name="Makalowski W."/>
            <person name="Marzo M."/>
            <person name="Matsuda M."/>
            <person name="Matzkin L."/>
            <person name="McAllister B."/>
            <person name="McBride C.S."/>
            <person name="McKernan B."/>
            <person name="McKernan K."/>
            <person name="Mendez-Lago M."/>
            <person name="Minx P."/>
            <person name="Mollenhauer M.U."/>
            <person name="Montooth K."/>
            <person name="Mount S.M."/>
            <person name="Mu X."/>
            <person name="Myers E."/>
            <person name="Negre B."/>
            <person name="Newfeld S."/>
            <person name="Nielsen R."/>
            <person name="Noor M.A."/>
            <person name="O'Grady P."/>
            <person name="Pachter L."/>
            <person name="Papaceit M."/>
            <person name="Parisi M.J."/>
            <person name="Parisi M."/>
            <person name="Parts L."/>
            <person name="Pedersen J.S."/>
            <person name="Pesole G."/>
            <person name="Phillippy A.M."/>
            <person name="Ponting C.P."/>
            <person name="Pop M."/>
            <person name="Porcelli D."/>
            <person name="Powell J.R."/>
            <person name="Prohaska S."/>
            <person name="Pruitt K."/>
            <person name="Puig M."/>
            <person name="Quesneville H."/>
            <person name="Ram K.R."/>
            <person name="Rand D."/>
            <person name="Rasmussen M.D."/>
            <person name="Reed L.K."/>
            <person name="Reenan R."/>
            <person name="Reily A."/>
            <person name="Remington K.A."/>
            <person name="Rieger T.T."/>
            <person name="Ritchie M.G."/>
            <person name="Robin C."/>
            <person name="Rogers Y.H."/>
            <person name="Rohde C."/>
            <person name="Rozas J."/>
            <person name="Rubenfield M.J."/>
            <person name="Ruiz A."/>
            <person name="Russo S."/>
            <person name="Salzberg S.L."/>
            <person name="Sanchez-Gracia A."/>
            <person name="Saranga D.J."/>
            <person name="Sato H."/>
            <person name="Schaeffer S.W."/>
            <person name="Schatz M.C."/>
            <person name="Schlenke T."/>
            <person name="Schwartz R."/>
            <person name="Segarra C."/>
            <person name="Singh R.S."/>
            <person name="Sirot L."/>
            <person name="Sirota M."/>
            <person name="Sisneros N.B."/>
            <person name="Smith C.D."/>
            <person name="Smith T.F."/>
            <person name="Spieth J."/>
            <person name="Stage D.E."/>
            <person name="Stark A."/>
            <person name="Stephan W."/>
            <person name="Strausberg R.L."/>
            <person name="Strempel S."/>
            <person name="Sturgill D."/>
            <person name="Sutton G."/>
            <person name="Sutton G.G."/>
            <person name="Tao W."/>
            <person name="Teichmann S."/>
            <person name="Tobari Y.N."/>
            <person name="Tomimura Y."/>
            <person name="Tsolas J.M."/>
            <person name="Valente V.L."/>
            <person name="Venter E."/>
            <person name="Venter J.C."/>
            <person name="Vicario S."/>
            <person name="Vieira F.G."/>
            <person name="Vilella A.J."/>
            <person name="Villasante A."/>
            <person name="Walenz B."/>
            <person name="Wang J."/>
            <person name="Wasserman M."/>
            <person name="Watts T."/>
            <person name="Wilson D."/>
            <person name="Wilson R.K."/>
            <person name="Wing R.A."/>
            <person name="Wolfner M.F."/>
            <person name="Wong A."/>
            <person name="Wong G.K."/>
            <person name="Wu C.I."/>
            <person name="Wu G."/>
            <person name="Yamamoto D."/>
            <person name="Yang H.P."/>
            <person name="Yang S.P."/>
            <person name="Yorke J.A."/>
            <person name="Yoshida K."/>
            <person name="Zdobnov E."/>
            <person name="Zhang P."/>
            <person name="Zhang Y."/>
            <person name="Zimin A.V."/>
            <person name="Baldwin J."/>
            <person name="Abdouelleil A."/>
            <person name="Abdulkadir J."/>
            <person name="Abebe A."/>
            <person name="Abera B."/>
            <person name="Abreu J."/>
            <person name="Acer S.C."/>
            <person name="Aftuck L."/>
            <person name="Alexander A."/>
            <person name="An P."/>
            <person name="Anderson E."/>
            <person name="Anderson S."/>
            <person name="Arachi H."/>
            <person name="Azer M."/>
            <person name="Bachantsang P."/>
            <person name="Barry A."/>
            <person name="Bayul T."/>
            <person name="Berlin A."/>
            <person name="Bessette D."/>
            <person name="Bloom T."/>
            <person name="Blye J."/>
            <person name="Boguslavskiy L."/>
            <person name="Bonnet C."/>
            <person name="Boukhgalter B."/>
            <person name="Bourzgui I."/>
            <person name="Brown A."/>
            <person name="Cahill P."/>
            <person name="Channer S."/>
            <person name="Cheshatsang Y."/>
            <person name="Chuda L."/>
            <person name="Citroen M."/>
            <person name="Collymore A."/>
            <person name="Cooke P."/>
            <person name="Costello M."/>
            <person name="D'Aco K."/>
            <person name="Daza R."/>
            <person name="De Haan G."/>
            <person name="DeGray S."/>
            <person name="DeMaso C."/>
            <person name="Dhargay N."/>
            <person name="Dooley K."/>
            <person name="Dooley E."/>
            <person name="Doricent M."/>
            <person name="Dorje P."/>
            <person name="Dorjee K."/>
            <person name="Dupes A."/>
            <person name="Elong R."/>
            <person name="Falk J."/>
            <person name="Farina A."/>
            <person name="Faro S."/>
            <person name="Ferguson D."/>
            <person name="Fisher S."/>
            <person name="Foley C.D."/>
            <person name="Franke A."/>
            <person name="Friedrich D."/>
            <person name="Gadbois L."/>
            <person name="Gearin G."/>
            <person name="Gearin C.R."/>
            <person name="Giannoukos G."/>
            <person name="Goode T."/>
            <person name="Graham J."/>
            <person name="Grandbois E."/>
            <person name="Grewal S."/>
            <person name="Gyaltsen K."/>
            <person name="Hafez N."/>
            <person name="Hagos B."/>
            <person name="Hall J."/>
            <person name="Henson C."/>
            <person name="Hollinger A."/>
            <person name="Honan T."/>
            <person name="Huard M.D."/>
            <person name="Hughes L."/>
            <person name="Hurhula B."/>
            <person name="Husby M.E."/>
            <person name="Kamat A."/>
            <person name="Kanga B."/>
            <person name="Kashin S."/>
            <person name="Khazanovich D."/>
            <person name="Kisner P."/>
            <person name="Lance K."/>
            <person name="Lara M."/>
            <person name="Lee W."/>
            <person name="Lennon N."/>
            <person name="Letendre F."/>
            <person name="LeVine R."/>
            <person name="Lipovsky A."/>
            <person name="Liu X."/>
            <person name="Liu J."/>
            <person name="Liu S."/>
            <person name="Lokyitsang T."/>
            <person name="Lokyitsang Y."/>
            <person name="Lubonja R."/>
            <person name="Lui A."/>
            <person name="MacDonald P."/>
            <person name="Magnisalis V."/>
            <person name="Maru K."/>
            <person name="Matthews C."/>
            <person name="McCusker W."/>
            <person name="McDonough S."/>
            <person name="Mehta T."/>
            <person name="Meldrim J."/>
            <person name="Meneus L."/>
            <person name="Mihai O."/>
            <person name="Mihalev A."/>
            <person name="Mihova T."/>
            <person name="Mittelman R."/>
            <person name="Mlenga V."/>
            <person name="Montmayeur A."/>
            <person name="Mulrain L."/>
            <person name="Navidi A."/>
            <person name="Naylor J."/>
            <person name="Negash T."/>
            <person name="Nguyen T."/>
            <person name="Nguyen N."/>
            <person name="Nicol R."/>
            <person name="Norbu C."/>
            <person name="Norbu N."/>
            <person name="Novod N."/>
            <person name="O'Neill B."/>
            <person name="Osman S."/>
            <person name="Markiewicz E."/>
            <person name="Oyono O.L."/>
            <person name="Patti C."/>
            <person name="Phunkhang P."/>
            <person name="Pierre F."/>
            <person name="Priest M."/>
            <person name="Raghuraman S."/>
            <person name="Rege F."/>
            <person name="Reyes R."/>
            <person name="Rise C."/>
            <person name="Rogov P."/>
            <person name="Ross K."/>
            <person name="Ryan E."/>
            <person name="Settipalli S."/>
            <person name="Shea T."/>
            <person name="Sherpa N."/>
            <person name="Shi L."/>
            <person name="Shih D."/>
            <person name="Sparrow T."/>
            <person name="Spaulding J."/>
            <person name="Stalker J."/>
            <person name="Stange-Thomann N."/>
            <person name="Stavropoulos S."/>
            <person name="Stone C."/>
            <person name="Strader C."/>
            <person name="Tesfaye S."/>
            <person name="Thomson T."/>
            <person name="Thoulutsang Y."/>
            <person name="Thoulutsang D."/>
            <person name="Topham K."/>
            <person name="Topping I."/>
            <person name="Tsamla T."/>
            <person name="Vassiliev H."/>
            <person name="Vo A."/>
            <person name="Wangchuk T."/>
            <person name="Wangdi T."/>
            <person name="Weiand M."/>
            <person name="Wilkinson J."/>
            <person name="Wilson A."/>
            <person name="Yadav S."/>
            <person name="Young G."/>
            <person name="Yu Q."/>
            <person name="Zembek L."/>
            <person name="Zhong D."/>
            <person name="Zimmer A."/>
            <person name="Zwirko Z."/>
            <person name="Jaffe D.B."/>
            <person name="Alvarez P."/>
            <person name="Brockman W."/>
            <person name="Butler J."/>
            <person name="Chin C."/>
            <person name="Gnerre S."/>
            <person name="Grabherr M."/>
            <person name="Kleber M."/>
            <person name="Mauceli E."/>
            <person name="MacCallum I."/>
        </authorList>
    </citation>
    <scope>NUCLEOTIDE SEQUENCE [LARGE SCALE GENOMIC DNA]</scope>
    <source>
        <strain evidence="4">Tucson 14030-0811.24</strain>
    </source>
</reference>
<proteinExistence type="predicted"/>
<dbReference type="InterPro" id="IPR001217">
    <property type="entry name" value="STAT"/>
</dbReference>
<dbReference type="InParanoid" id="A0A0Q9WZW5"/>
<name>A0A0Q9WZW5_DROWI</name>